<feature type="compositionally biased region" description="Basic and acidic residues" evidence="1">
    <location>
        <begin position="1"/>
        <end position="12"/>
    </location>
</feature>
<accession>A0ABQ5MVV3</accession>
<dbReference type="Proteomes" id="UP001209654">
    <property type="component" value="Unassembled WGS sequence"/>
</dbReference>
<reference evidence="2 3" key="1">
    <citation type="journal article" date="2023" name="Int. J. Syst. Evol. Microbiol.">
        <title>Arthrobacter mangrovi sp. nov., an actinobacterium isolated from the rhizosphere of a mangrove.</title>
        <authorList>
            <person name="Hamada M."/>
            <person name="Saitou S."/>
            <person name="Enomoto N."/>
            <person name="Nanri K."/>
            <person name="Hidaka K."/>
            <person name="Miura T."/>
            <person name="Tamura T."/>
        </authorList>
    </citation>
    <scope>NUCLEOTIDE SEQUENCE [LARGE SCALE GENOMIC DNA]</scope>
    <source>
        <strain evidence="2 3">NBRC 112813</strain>
    </source>
</reference>
<sequence>MTTADKNKDLHVHLAPSAAAKLSSEQQKRLDEARAARKPGDLPGWHSIGNGHKPTHASSRQGRGEKQVRW</sequence>
<evidence type="ECO:0000313" key="3">
    <source>
        <dbReference type="Proteomes" id="UP001209654"/>
    </source>
</evidence>
<gene>
    <name evidence="2" type="ORF">AHIS1636_25540</name>
</gene>
<feature type="compositionally biased region" description="Basic and acidic residues" evidence="1">
    <location>
        <begin position="26"/>
        <end position="40"/>
    </location>
</feature>
<evidence type="ECO:0000256" key="1">
    <source>
        <dbReference type="SAM" id="MobiDB-lite"/>
    </source>
</evidence>
<dbReference type="RefSeq" id="WP_264796211.1">
    <property type="nucleotide sequence ID" value="NZ_BRVS01000012.1"/>
</dbReference>
<keyword evidence="3" id="KW-1185">Reference proteome</keyword>
<comment type="caution">
    <text evidence="2">The sequence shown here is derived from an EMBL/GenBank/DDBJ whole genome shotgun (WGS) entry which is preliminary data.</text>
</comment>
<name>A0ABQ5MVV3_9MICC</name>
<organism evidence="2 3">
    <name type="scientific">Arthrobacter mangrovi</name>
    <dbReference type="NCBI Taxonomy" id="2966350"/>
    <lineage>
        <taxon>Bacteria</taxon>
        <taxon>Bacillati</taxon>
        <taxon>Actinomycetota</taxon>
        <taxon>Actinomycetes</taxon>
        <taxon>Micrococcales</taxon>
        <taxon>Micrococcaceae</taxon>
        <taxon>Arthrobacter</taxon>
    </lineage>
</organism>
<evidence type="ECO:0000313" key="2">
    <source>
        <dbReference type="EMBL" id="GLB68112.1"/>
    </source>
</evidence>
<dbReference type="EMBL" id="BRVS01000012">
    <property type="protein sequence ID" value="GLB68112.1"/>
    <property type="molecule type" value="Genomic_DNA"/>
</dbReference>
<feature type="region of interest" description="Disordered" evidence="1">
    <location>
        <begin position="1"/>
        <end position="70"/>
    </location>
</feature>
<protein>
    <submittedName>
        <fullName evidence="2">Uncharacterized protein</fullName>
    </submittedName>
</protein>
<proteinExistence type="predicted"/>